<feature type="binding site" evidence="8 11">
    <location>
        <position position="184"/>
    </location>
    <ligand>
        <name>NAD(+)</name>
        <dbReference type="ChEBI" id="CHEBI:57540"/>
    </ligand>
</feature>
<feature type="binding site" evidence="8 12">
    <location>
        <position position="230"/>
    </location>
    <ligand>
        <name>substrate</name>
    </ligand>
</feature>
<dbReference type="OrthoDB" id="9805269at2"/>
<sequence length="427" mass="45832">MIRTYAYKDIKIEEIFAREEEKTNVADVVSEIIAEVRKGGDAALKRYAEQFDGAAPAVFEVSKEERAAAYAQADAAFLEILKEAAAHIRAFHEKQKRTDFVLTEREGVVLGQKIIPLDRVGLYVPGGTASYPSTVLMDCIPAKIAGVKEVCMVTPAKDGKLNPDIIAAAEIAGVDRIFRIGGAQAVAALACGTESIPRVDKIVGPGNAFVAEAKKQVFGQVSIDMIAGPSEILVIADGNSDAEIIAADLLSQAEHDKMASAVLVTESEALAQAVTAELERQIALLPRAEIARASIDNNGKIILVKDIAEAIAVSNEIAPEHLEVSVDEPFRYLADIRHAGSIFLGRNAPEALGDYFAGPNHTLPTSGTARFSSPLGVDDFVKRSSFTYYTKEALTAEAEKIGFFARREGLEAHARSALVRKDKGVIQ</sequence>
<protein>
    <recommendedName>
        <fullName evidence="3 8">Histidinol dehydrogenase</fullName>
        <shortName evidence="8">HDH</shortName>
        <ecNumber evidence="3 8">1.1.1.23</ecNumber>
    </recommendedName>
</protein>
<evidence type="ECO:0000313" key="16">
    <source>
        <dbReference type="Proteomes" id="UP000287361"/>
    </source>
</evidence>
<evidence type="ECO:0000256" key="1">
    <source>
        <dbReference type="ARBA" id="ARBA00003850"/>
    </source>
</evidence>
<evidence type="ECO:0000256" key="9">
    <source>
        <dbReference type="PIRNR" id="PIRNR000099"/>
    </source>
</evidence>
<keyword evidence="8 11" id="KW-0520">NAD</keyword>
<evidence type="ECO:0000256" key="8">
    <source>
        <dbReference type="HAMAP-Rule" id="MF_01024"/>
    </source>
</evidence>
<keyword evidence="5 8" id="KW-0862">Zinc</keyword>
<gene>
    <name evidence="8 15" type="primary">hisD</name>
    <name evidence="15" type="ORF">KGMB03357_12920</name>
</gene>
<evidence type="ECO:0000256" key="10">
    <source>
        <dbReference type="PIRSR" id="PIRSR000099-1"/>
    </source>
</evidence>
<dbReference type="GO" id="GO:0000105">
    <property type="term" value="P:L-histidine biosynthetic process"/>
    <property type="evidence" value="ECO:0007669"/>
    <property type="project" value="UniProtKB-UniRule"/>
</dbReference>
<dbReference type="EC" id="1.1.1.23" evidence="3 8"/>
<comment type="catalytic activity">
    <reaction evidence="7 8">
        <text>L-histidinol + 2 NAD(+) + H2O = L-histidine + 2 NADH + 3 H(+)</text>
        <dbReference type="Rhea" id="RHEA:20641"/>
        <dbReference type="ChEBI" id="CHEBI:15377"/>
        <dbReference type="ChEBI" id="CHEBI:15378"/>
        <dbReference type="ChEBI" id="CHEBI:57540"/>
        <dbReference type="ChEBI" id="CHEBI:57595"/>
        <dbReference type="ChEBI" id="CHEBI:57699"/>
        <dbReference type="ChEBI" id="CHEBI:57945"/>
        <dbReference type="EC" id="1.1.1.23"/>
    </reaction>
</comment>
<proteinExistence type="inferred from homology"/>
<feature type="binding site" evidence="8 13">
    <location>
        <position position="255"/>
    </location>
    <ligand>
        <name>Zn(2+)</name>
        <dbReference type="ChEBI" id="CHEBI:29105"/>
    </ligand>
</feature>
<dbReference type="FunFam" id="3.40.50.1980:FF:000026">
    <property type="entry name" value="Histidinol dehydrogenase"/>
    <property type="match status" value="1"/>
</dbReference>
<dbReference type="PRINTS" id="PR00083">
    <property type="entry name" value="HOLDHDRGNASE"/>
</dbReference>
<feature type="binding site" evidence="8 13">
    <location>
        <position position="354"/>
    </location>
    <ligand>
        <name>Zn(2+)</name>
        <dbReference type="ChEBI" id="CHEBI:29105"/>
    </ligand>
</feature>
<name>A0A401LDI5_9FIRM</name>
<keyword evidence="4 8" id="KW-0479">Metal-binding</keyword>
<feature type="active site" description="Proton acceptor" evidence="8 10">
    <location>
        <position position="321"/>
    </location>
</feature>
<feature type="binding site" evidence="8 11">
    <location>
        <position position="207"/>
    </location>
    <ligand>
        <name>NAD(+)</name>
        <dbReference type="ChEBI" id="CHEBI:57540"/>
    </ligand>
</feature>
<dbReference type="GO" id="GO:0008270">
    <property type="term" value="F:zinc ion binding"/>
    <property type="evidence" value="ECO:0007669"/>
    <property type="project" value="UniProtKB-UniRule"/>
</dbReference>
<dbReference type="InterPro" id="IPR016161">
    <property type="entry name" value="Ald_DH/histidinol_DH"/>
</dbReference>
<comment type="function">
    <text evidence="1 8">Catalyzes the sequential NAD-dependent oxidations of L-histidinol to L-histidinaldehyde and then to L-histidine.</text>
</comment>
<keyword evidence="8" id="KW-0368">Histidine biosynthesis</keyword>
<accession>A0A401LDI5</accession>
<evidence type="ECO:0000256" key="4">
    <source>
        <dbReference type="ARBA" id="ARBA00022723"/>
    </source>
</evidence>
<evidence type="ECO:0000256" key="11">
    <source>
        <dbReference type="PIRSR" id="PIRSR000099-2"/>
    </source>
</evidence>
<evidence type="ECO:0000256" key="2">
    <source>
        <dbReference type="ARBA" id="ARBA00010178"/>
    </source>
</evidence>
<feature type="binding site" evidence="8 12">
    <location>
        <position position="321"/>
    </location>
    <ligand>
        <name>substrate</name>
    </ligand>
</feature>
<feature type="binding site" evidence="8 12">
    <location>
        <position position="354"/>
    </location>
    <ligand>
        <name>substrate</name>
    </ligand>
</feature>
<feature type="binding site" evidence="8 12">
    <location>
        <position position="408"/>
    </location>
    <ligand>
        <name>substrate</name>
    </ligand>
</feature>
<comment type="cofactor">
    <cofactor evidence="8 13">
        <name>Zn(2+)</name>
        <dbReference type="ChEBI" id="CHEBI:29105"/>
    </cofactor>
    <text evidence="8 13">Binds 1 zinc ion per subunit.</text>
</comment>
<dbReference type="PIRSF" id="PIRSF000099">
    <property type="entry name" value="Histidinol_dh"/>
    <property type="match status" value="1"/>
</dbReference>
<evidence type="ECO:0000256" key="13">
    <source>
        <dbReference type="PIRSR" id="PIRSR000099-4"/>
    </source>
</evidence>
<dbReference type="AlphaFoldDB" id="A0A401LDI5"/>
<feature type="binding site" evidence="8 12">
    <location>
        <position position="252"/>
    </location>
    <ligand>
        <name>substrate</name>
    </ligand>
</feature>
<keyword evidence="16" id="KW-1185">Reference proteome</keyword>
<dbReference type="InterPro" id="IPR012131">
    <property type="entry name" value="Hstdl_DH"/>
</dbReference>
<dbReference type="HAMAP" id="MF_01024">
    <property type="entry name" value="HisD"/>
    <property type="match status" value="1"/>
</dbReference>
<keyword evidence="6 8" id="KW-0560">Oxidoreductase</keyword>
<dbReference type="PANTHER" id="PTHR21256">
    <property type="entry name" value="HISTIDINOL DEHYDROGENASE HDH"/>
    <property type="match status" value="1"/>
</dbReference>
<comment type="pathway">
    <text evidence="8">Amino-acid biosynthesis; L-histidine biosynthesis; L-histidine from 5-phospho-alpha-D-ribose 1-diphosphate: step 9/9.</text>
</comment>
<feature type="binding site" evidence="8 11">
    <location>
        <position position="123"/>
    </location>
    <ligand>
        <name>NAD(+)</name>
        <dbReference type="ChEBI" id="CHEBI:57540"/>
    </ligand>
</feature>
<dbReference type="Proteomes" id="UP000287361">
    <property type="component" value="Unassembled WGS sequence"/>
</dbReference>
<dbReference type="InterPro" id="IPR022695">
    <property type="entry name" value="Histidinol_DH_monofunct"/>
</dbReference>
<keyword evidence="8" id="KW-0028">Amino-acid biosynthesis</keyword>
<dbReference type="EMBL" id="BHVZ01000002">
    <property type="protein sequence ID" value="GCB29631.1"/>
    <property type="molecule type" value="Genomic_DNA"/>
</dbReference>
<dbReference type="GO" id="GO:0004399">
    <property type="term" value="F:histidinol dehydrogenase activity"/>
    <property type="evidence" value="ECO:0007669"/>
    <property type="project" value="UniProtKB-UniRule"/>
</dbReference>
<feature type="binding site" evidence="8 13">
    <location>
        <position position="413"/>
    </location>
    <ligand>
        <name>Zn(2+)</name>
        <dbReference type="ChEBI" id="CHEBI:29105"/>
    </ligand>
</feature>
<feature type="binding site" evidence="8 13">
    <location>
        <position position="252"/>
    </location>
    <ligand>
        <name>Zn(2+)</name>
        <dbReference type="ChEBI" id="CHEBI:29105"/>
    </ligand>
</feature>
<dbReference type="GO" id="GO:0051287">
    <property type="term" value="F:NAD binding"/>
    <property type="evidence" value="ECO:0007669"/>
    <property type="project" value="InterPro"/>
</dbReference>
<dbReference type="InterPro" id="IPR001692">
    <property type="entry name" value="Histidinol_DH_CS"/>
</dbReference>
<dbReference type="CDD" id="cd06572">
    <property type="entry name" value="Histidinol_dh"/>
    <property type="match status" value="1"/>
</dbReference>
<comment type="caution">
    <text evidence="15">The sequence shown here is derived from an EMBL/GenBank/DDBJ whole genome shotgun (WGS) entry which is preliminary data.</text>
</comment>
<reference evidence="15 16" key="1">
    <citation type="submission" date="2018-10" db="EMBL/GenBank/DDBJ databases">
        <title>Draft Genome Sequence of Anaerotignum sp. KCTC 15736.</title>
        <authorList>
            <person name="Choi S.H."/>
            <person name="Kim J.S."/>
            <person name="Kang S.W."/>
            <person name="Lee J.S."/>
            <person name="Park S.H."/>
        </authorList>
    </citation>
    <scope>NUCLEOTIDE SEQUENCE [LARGE SCALE GENOMIC DNA]</scope>
    <source>
        <strain evidence="15 16">KCTC 15736</strain>
    </source>
</reference>
<evidence type="ECO:0000256" key="7">
    <source>
        <dbReference type="ARBA" id="ARBA00049489"/>
    </source>
</evidence>
<evidence type="ECO:0000256" key="14">
    <source>
        <dbReference type="RuleBase" id="RU004175"/>
    </source>
</evidence>
<dbReference type="SUPFAM" id="SSF53720">
    <property type="entry name" value="ALDH-like"/>
    <property type="match status" value="1"/>
</dbReference>
<evidence type="ECO:0000256" key="6">
    <source>
        <dbReference type="ARBA" id="ARBA00023002"/>
    </source>
</evidence>
<evidence type="ECO:0000313" key="15">
    <source>
        <dbReference type="EMBL" id="GCB29631.1"/>
    </source>
</evidence>
<dbReference type="Pfam" id="PF00815">
    <property type="entry name" value="Histidinol_dh"/>
    <property type="match status" value="1"/>
</dbReference>
<dbReference type="NCBIfam" id="TIGR00069">
    <property type="entry name" value="hisD"/>
    <property type="match status" value="1"/>
</dbReference>
<feature type="binding site" evidence="8 12">
    <location>
        <position position="413"/>
    </location>
    <ligand>
        <name>substrate</name>
    </ligand>
</feature>
<feature type="active site" description="Proton acceptor" evidence="8 10">
    <location>
        <position position="320"/>
    </location>
</feature>
<feature type="binding site" evidence="8 12">
    <location>
        <position position="255"/>
    </location>
    <ligand>
        <name>substrate</name>
    </ligand>
</feature>
<dbReference type="PANTHER" id="PTHR21256:SF2">
    <property type="entry name" value="HISTIDINE BIOSYNTHESIS TRIFUNCTIONAL PROTEIN"/>
    <property type="match status" value="1"/>
</dbReference>
<dbReference type="FunFam" id="3.40.50.1980:FF:000001">
    <property type="entry name" value="Histidinol dehydrogenase"/>
    <property type="match status" value="1"/>
</dbReference>
<dbReference type="Gene3D" id="1.20.5.1300">
    <property type="match status" value="1"/>
</dbReference>
<evidence type="ECO:0000256" key="3">
    <source>
        <dbReference type="ARBA" id="ARBA00012965"/>
    </source>
</evidence>
<organism evidence="15 16">
    <name type="scientific">Anaerotignum faecicola</name>
    <dbReference type="NCBI Taxonomy" id="2358141"/>
    <lineage>
        <taxon>Bacteria</taxon>
        <taxon>Bacillati</taxon>
        <taxon>Bacillota</taxon>
        <taxon>Clostridia</taxon>
        <taxon>Lachnospirales</taxon>
        <taxon>Anaerotignaceae</taxon>
        <taxon>Anaerotignum</taxon>
    </lineage>
</organism>
<evidence type="ECO:0000256" key="5">
    <source>
        <dbReference type="ARBA" id="ARBA00022833"/>
    </source>
</evidence>
<dbReference type="UniPathway" id="UPA00031">
    <property type="reaction ID" value="UER00014"/>
</dbReference>
<evidence type="ECO:0000256" key="12">
    <source>
        <dbReference type="PIRSR" id="PIRSR000099-3"/>
    </source>
</evidence>
<dbReference type="Gene3D" id="3.40.50.1980">
    <property type="entry name" value="Nitrogenase molybdenum iron protein domain"/>
    <property type="match status" value="2"/>
</dbReference>
<dbReference type="PROSITE" id="PS00611">
    <property type="entry name" value="HISOL_DEHYDROGENASE"/>
    <property type="match status" value="1"/>
</dbReference>
<comment type="similarity">
    <text evidence="2 8 9 14">Belongs to the histidinol dehydrogenase family.</text>
</comment>
<dbReference type="GO" id="GO:0005829">
    <property type="term" value="C:cytosol"/>
    <property type="evidence" value="ECO:0007669"/>
    <property type="project" value="TreeGrafter"/>
</dbReference>